<dbReference type="GO" id="GO:0016491">
    <property type="term" value="F:oxidoreductase activity"/>
    <property type="evidence" value="ECO:0007669"/>
    <property type="project" value="InterPro"/>
</dbReference>
<dbReference type="EMBL" id="QEEX01000001">
    <property type="protein sequence ID" value="PWB98418.1"/>
    <property type="molecule type" value="Genomic_DNA"/>
</dbReference>
<evidence type="ECO:0000313" key="4">
    <source>
        <dbReference type="Proteomes" id="UP000244978"/>
    </source>
</evidence>
<comment type="caution">
    <text evidence="3">The sequence shown here is derived from an EMBL/GenBank/DDBJ whole genome shotgun (WGS) entry which is preliminary data.</text>
</comment>
<name>A0A2U1T3I0_9MICO</name>
<dbReference type="Proteomes" id="UP000244978">
    <property type="component" value="Unassembled WGS sequence"/>
</dbReference>
<keyword evidence="4" id="KW-1185">Reference proteome</keyword>
<feature type="domain" description="ER-bound oxygenase mpaB/mpaB'/Rubber oxygenase catalytic" evidence="2">
    <location>
        <begin position="1"/>
        <end position="211"/>
    </location>
</feature>
<sequence>MQLAMLPVGHGVARSTVESGRIDRHPVKRTRTTLTYLAIASAGTEQERAELRRQINRVHAQVHSSENDPVSYNAFDRDLQMWVAACLYWGAEDVYRRMNHQREPDDEFYRRGAALGTTLQVPAEMWPAHRAEFERYWRTQLASIRMDDLTREYLHGIARMTFLPTPLRQIAGPLNRFLTLGYLPQEVRNELGMPWSDASQRRFDRWVDAMAAVNRRTPALIRKFPFNWILADARRRMRRGIPLV</sequence>
<reference evidence="4" key="1">
    <citation type="submission" date="2018-04" db="EMBL/GenBank/DDBJ databases">
        <authorList>
            <person name="Liu S."/>
            <person name="Wang Z."/>
            <person name="Li J."/>
        </authorList>
    </citation>
    <scope>NUCLEOTIDE SEQUENCE [LARGE SCALE GENOMIC DNA]</scope>
    <source>
        <strain evidence="4">S1194</strain>
    </source>
</reference>
<accession>A0A2U1T3I0</accession>
<evidence type="ECO:0000313" key="3">
    <source>
        <dbReference type="EMBL" id="PWB98418.1"/>
    </source>
</evidence>
<dbReference type="PANTHER" id="PTHR36151">
    <property type="entry name" value="BLR2777 PROTEIN"/>
    <property type="match status" value="1"/>
</dbReference>
<protein>
    <recommendedName>
        <fullName evidence="2">ER-bound oxygenase mpaB/mpaB'/Rubber oxygenase catalytic domain-containing protein</fullName>
    </recommendedName>
</protein>
<gene>
    <name evidence="3" type="ORF">DF220_03870</name>
</gene>
<feature type="coiled-coil region" evidence="1">
    <location>
        <begin position="41"/>
        <end position="68"/>
    </location>
</feature>
<dbReference type="PANTHER" id="PTHR36151:SF3">
    <property type="entry name" value="ER-BOUND OXYGENASE MPAB_MPAB'_RUBBER OXYGENASE CATALYTIC DOMAIN-CONTAINING PROTEIN"/>
    <property type="match status" value="1"/>
</dbReference>
<dbReference type="AlphaFoldDB" id="A0A2U1T3I0"/>
<proteinExistence type="predicted"/>
<evidence type="ECO:0000256" key="1">
    <source>
        <dbReference type="SAM" id="Coils"/>
    </source>
</evidence>
<organism evidence="3 4">
    <name type="scientific">Homoserinimonas hongtaonis</name>
    <dbReference type="NCBI Taxonomy" id="2079791"/>
    <lineage>
        <taxon>Bacteria</taxon>
        <taxon>Bacillati</taxon>
        <taxon>Actinomycetota</taxon>
        <taxon>Actinomycetes</taxon>
        <taxon>Micrococcales</taxon>
        <taxon>Microbacteriaceae</taxon>
        <taxon>Homoserinimonas</taxon>
    </lineage>
</organism>
<dbReference type="Pfam" id="PF09995">
    <property type="entry name" value="MPAB_Lcp_cat"/>
    <property type="match status" value="1"/>
</dbReference>
<keyword evidence="1" id="KW-0175">Coiled coil</keyword>
<dbReference type="InterPro" id="IPR018713">
    <property type="entry name" value="MPAB/Lcp_cat_dom"/>
</dbReference>
<evidence type="ECO:0000259" key="2">
    <source>
        <dbReference type="Pfam" id="PF09995"/>
    </source>
</evidence>